<name>C4Z0M9_LACE2</name>
<proteinExistence type="predicted"/>
<dbReference type="Proteomes" id="UP000001476">
    <property type="component" value="Chromosome"/>
</dbReference>
<dbReference type="STRING" id="515620.EUBELI_01142"/>
<dbReference type="GeneID" id="41355867"/>
<sequence>MRRKKIVPCLFLTVALCGCTTQTVEDAKQIEESKTYVSKYEYETDTDGKTETQAYSEEKPTFTDWETVTGITDPAVDYKEGTVKYKSMNEEFSMGAYEYSVTEAVITKDLNYAYEIMNKDSADLILGKELKSYTTGRVRGEREDFLWIKVHVKYDGDKDFKTSMQTFLIKRDDGHLWDSGIMCLVQDEATLLYPKESYKTKDVILKAGEERDYWFLFSVYKYNPQINELYMGGTLGTACDTNSIKNYSGNLIELKIEDKTER</sequence>
<accession>C4Z0M9</accession>
<evidence type="ECO:0000313" key="1">
    <source>
        <dbReference type="EMBL" id="ACR72142.1"/>
    </source>
</evidence>
<dbReference type="HOGENOM" id="CLU_1060681_0_0_9"/>
<dbReference type="PROSITE" id="PS51257">
    <property type="entry name" value="PROKAR_LIPOPROTEIN"/>
    <property type="match status" value="1"/>
</dbReference>
<dbReference type="EMBL" id="CP001104">
    <property type="protein sequence ID" value="ACR72142.1"/>
    <property type="molecule type" value="Genomic_DNA"/>
</dbReference>
<reference evidence="1 2" key="1">
    <citation type="journal article" date="2009" name="Proc. Natl. Acad. Sci. U.S.A.">
        <title>Characterizing a model human gut microbiota composed of members of its two dominant bacterial phyla.</title>
        <authorList>
            <person name="Mahowald M.A."/>
            <person name="Rey F.E."/>
            <person name="Seedorf H."/>
            <person name="Turnbaugh P.J."/>
            <person name="Fulton R.S."/>
            <person name="Wollam A."/>
            <person name="Shah N."/>
            <person name="Wang C."/>
            <person name="Magrini V."/>
            <person name="Wilson R.K."/>
            <person name="Cantarel B.L."/>
            <person name="Coutinho P.M."/>
            <person name="Henrissat B."/>
            <person name="Crock L.W."/>
            <person name="Russell A."/>
            <person name="Verberkmoes N.C."/>
            <person name="Hettich R.L."/>
            <person name="Gordon J.I."/>
        </authorList>
    </citation>
    <scope>NUCLEOTIDE SEQUENCE [LARGE SCALE GENOMIC DNA]</scope>
    <source>
        <strain evidence="2">ATCC 27750 / DSM 3376 / VPI C15-48 / C15-B4</strain>
    </source>
</reference>
<keyword evidence="2" id="KW-1185">Reference proteome</keyword>
<gene>
    <name evidence="1" type="ordered locus">EUBELI_01142</name>
</gene>
<evidence type="ECO:0000313" key="2">
    <source>
        <dbReference type="Proteomes" id="UP000001476"/>
    </source>
</evidence>
<dbReference type="RefSeq" id="WP_012739377.1">
    <property type="nucleotide sequence ID" value="NC_012778.1"/>
</dbReference>
<organism evidence="1 2">
    <name type="scientific">Lachnospira eligens (strain ATCC 27750 / DSM 3376 / VPI C15-48 / C15-B4)</name>
    <name type="common">Eubacterium eligens</name>
    <dbReference type="NCBI Taxonomy" id="515620"/>
    <lineage>
        <taxon>Bacteria</taxon>
        <taxon>Bacillati</taxon>
        <taxon>Bacillota</taxon>
        <taxon>Clostridia</taxon>
        <taxon>Lachnospirales</taxon>
        <taxon>Lachnospiraceae</taxon>
        <taxon>Lachnospira</taxon>
    </lineage>
</organism>
<dbReference type="KEGG" id="eel:EUBELI_01142"/>
<dbReference type="AlphaFoldDB" id="C4Z0M9"/>
<protein>
    <submittedName>
        <fullName evidence="1">Uncharacterized protein</fullName>
    </submittedName>
</protein>